<dbReference type="InterPro" id="IPR008930">
    <property type="entry name" value="Terpenoid_cyclase/PrenylTrfase"/>
</dbReference>
<keyword evidence="2" id="KW-1185">Reference proteome</keyword>
<accession>A0ABS8N1C5</accession>
<sequence length="210" mass="22515">MAVGEDPTNFQGYNLIDKIYNNTEIDEQGINAYVFALTALDSGSFEIPSGSVWTRDKLIDKILENRTEDYGWDYAGDSADPDMTGMAITALAPYKDRTDVKDAVDKAVGKLSSIQDSDGGFSSWKVSNSESISQVIIGLCANGIDPASSAFIKNGKTPVDALLSYEVSGGGFSHTKGTGYNAMATEQAVQALEAYNILKTNTGTGIYKFK</sequence>
<protein>
    <submittedName>
        <fullName evidence="1">Terpene cyclase/mutase family protein</fullName>
    </submittedName>
</protein>
<dbReference type="CDD" id="cd00688">
    <property type="entry name" value="ISOPREN_C2_like"/>
    <property type="match status" value="1"/>
</dbReference>
<reference evidence="1" key="1">
    <citation type="submission" date="2021-11" db="EMBL/GenBank/DDBJ databases">
        <authorList>
            <person name="Qingchun L."/>
            <person name="Dong Z."/>
            <person name="Zongwei Q."/>
            <person name="Jia Z."/>
            <person name="Duotao L."/>
        </authorList>
    </citation>
    <scope>NUCLEOTIDE SEQUENCE</scope>
    <source>
        <strain evidence="1">WLY-B-L2</strain>
    </source>
</reference>
<evidence type="ECO:0000313" key="1">
    <source>
        <dbReference type="EMBL" id="MCC9293599.1"/>
    </source>
</evidence>
<name>A0ABS8N1C5_9CLOT</name>
<dbReference type="Proteomes" id="UP001165422">
    <property type="component" value="Unassembled WGS sequence"/>
</dbReference>
<gene>
    <name evidence="1" type="ORF">LN736_01755</name>
</gene>
<proteinExistence type="predicted"/>
<dbReference type="SUPFAM" id="SSF48239">
    <property type="entry name" value="Terpenoid cyclases/Protein prenyltransferases"/>
    <property type="match status" value="1"/>
</dbReference>
<comment type="caution">
    <text evidence="1">The sequence shown here is derived from an EMBL/GenBank/DDBJ whole genome shotgun (WGS) entry which is preliminary data.</text>
</comment>
<dbReference type="RefSeq" id="WP_229980627.1">
    <property type="nucleotide sequence ID" value="NZ_JAJJPB010000001.1"/>
</dbReference>
<evidence type="ECO:0000313" key="2">
    <source>
        <dbReference type="Proteomes" id="UP001165422"/>
    </source>
</evidence>
<organism evidence="1 2">
    <name type="scientific">Clostridium aromativorans</name>
    <dbReference type="NCBI Taxonomy" id="2836848"/>
    <lineage>
        <taxon>Bacteria</taxon>
        <taxon>Bacillati</taxon>
        <taxon>Bacillota</taxon>
        <taxon>Clostridia</taxon>
        <taxon>Eubacteriales</taxon>
        <taxon>Clostridiaceae</taxon>
        <taxon>Clostridium</taxon>
    </lineage>
</organism>
<dbReference type="Gene3D" id="1.50.10.20">
    <property type="match status" value="1"/>
</dbReference>
<dbReference type="EMBL" id="JAJJPB010000001">
    <property type="protein sequence ID" value="MCC9293599.1"/>
    <property type="molecule type" value="Genomic_DNA"/>
</dbReference>